<feature type="domain" description="Polysaccharide chain length determinant N-terminal" evidence="8">
    <location>
        <begin position="4"/>
        <end position="62"/>
    </location>
</feature>
<evidence type="ECO:0000256" key="4">
    <source>
        <dbReference type="ARBA" id="ARBA00022692"/>
    </source>
</evidence>
<accession>A0A1S9TNN0</accession>
<feature type="transmembrane region" description="Helical" evidence="7">
    <location>
        <begin position="18"/>
        <end position="38"/>
    </location>
</feature>
<dbReference type="RefSeq" id="WP_002167787.1">
    <property type="nucleotide sequence ID" value="NZ_MUAJ01000014.1"/>
</dbReference>
<dbReference type="InterPro" id="IPR003856">
    <property type="entry name" value="LPS_length_determ_N"/>
</dbReference>
<name>A0A1S9TNN0_BACCE</name>
<dbReference type="PANTHER" id="PTHR32309:SF13">
    <property type="entry name" value="FERRIC ENTEROBACTIN TRANSPORT PROTEIN FEPE"/>
    <property type="match status" value="1"/>
</dbReference>
<dbReference type="Proteomes" id="UP000190906">
    <property type="component" value="Unassembled WGS sequence"/>
</dbReference>
<evidence type="ECO:0000256" key="6">
    <source>
        <dbReference type="ARBA" id="ARBA00023136"/>
    </source>
</evidence>
<comment type="caution">
    <text evidence="9">The sequence shown here is derived from an EMBL/GenBank/DDBJ whole genome shotgun (WGS) entry which is preliminary data.</text>
</comment>
<evidence type="ECO:0000313" key="9">
    <source>
        <dbReference type="EMBL" id="OOR11634.1"/>
    </source>
</evidence>
<keyword evidence="5 7" id="KW-1133">Transmembrane helix</keyword>
<evidence type="ECO:0000256" key="3">
    <source>
        <dbReference type="ARBA" id="ARBA00022475"/>
    </source>
</evidence>
<proteinExistence type="inferred from homology"/>
<dbReference type="Pfam" id="PF02706">
    <property type="entry name" value="Wzz"/>
    <property type="match status" value="1"/>
</dbReference>
<dbReference type="AlphaFoldDB" id="A0A1S9TNN0"/>
<keyword evidence="4 7" id="KW-0812">Transmembrane</keyword>
<dbReference type="GO" id="GO:0005886">
    <property type="term" value="C:plasma membrane"/>
    <property type="evidence" value="ECO:0007669"/>
    <property type="project" value="UniProtKB-SubCell"/>
</dbReference>
<keyword evidence="3" id="KW-1003">Cell membrane</keyword>
<feature type="transmembrane region" description="Helical" evidence="7">
    <location>
        <begin position="162"/>
        <end position="183"/>
    </location>
</feature>
<evidence type="ECO:0000256" key="5">
    <source>
        <dbReference type="ARBA" id="ARBA00022989"/>
    </source>
</evidence>
<organism evidence="9 10">
    <name type="scientific">Bacillus cereus</name>
    <dbReference type="NCBI Taxonomy" id="1396"/>
    <lineage>
        <taxon>Bacteria</taxon>
        <taxon>Bacillati</taxon>
        <taxon>Bacillota</taxon>
        <taxon>Bacilli</taxon>
        <taxon>Bacillales</taxon>
        <taxon>Bacillaceae</taxon>
        <taxon>Bacillus</taxon>
        <taxon>Bacillus cereus group</taxon>
    </lineage>
</organism>
<dbReference type="PANTHER" id="PTHR32309">
    <property type="entry name" value="TYROSINE-PROTEIN KINASE"/>
    <property type="match status" value="1"/>
</dbReference>
<sequence>MDKEINLKNLFTIIRKRIWIILLFTTLTTVAGAMYTIYVKTPLYASSARVIVQANAETMNTLKAMVNEPVILEKVAAELNINRSAGALSGQISTESVQGSQIMRINVVDIDPVLAHKIANTTAAVYKKEVANILNFNNVSILPEDPVQKHSMPININHLKTILIAFSIGMVLSIGFIFLLDSLDERIKSERRIEQLLDVPVLGGISKMNRKNVKDKFSKKNTVLLGEGTEWLTKIDEKQIKLKEKV</sequence>
<evidence type="ECO:0000259" key="8">
    <source>
        <dbReference type="Pfam" id="PF02706"/>
    </source>
</evidence>
<dbReference type="GO" id="GO:0004713">
    <property type="term" value="F:protein tyrosine kinase activity"/>
    <property type="evidence" value="ECO:0007669"/>
    <property type="project" value="TreeGrafter"/>
</dbReference>
<gene>
    <name evidence="9" type="ORF">BW897_17100</name>
</gene>
<evidence type="ECO:0000313" key="10">
    <source>
        <dbReference type="Proteomes" id="UP000190906"/>
    </source>
</evidence>
<comment type="similarity">
    <text evidence="2">Belongs to the CpsC/CapA family.</text>
</comment>
<dbReference type="InterPro" id="IPR050445">
    <property type="entry name" value="Bact_polysacc_biosynth/exp"/>
</dbReference>
<evidence type="ECO:0000256" key="1">
    <source>
        <dbReference type="ARBA" id="ARBA00004651"/>
    </source>
</evidence>
<protein>
    <submittedName>
        <fullName evidence="9">Lipopolysaccharide biosynthesis protein</fullName>
    </submittedName>
</protein>
<dbReference type="EMBL" id="MUAJ01000014">
    <property type="protein sequence ID" value="OOR11634.1"/>
    <property type="molecule type" value="Genomic_DNA"/>
</dbReference>
<keyword evidence="6 7" id="KW-0472">Membrane</keyword>
<reference evidence="9 10" key="1">
    <citation type="submission" date="2017-01" db="EMBL/GenBank/DDBJ databases">
        <title>Bacillus cereus isolates.</title>
        <authorList>
            <person name="Beno S.M."/>
        </authorList>
    </citation>
    <scope>NUCLEOTIDE SEQUENCE [LARGE SCALE GENOMIC DNA]</scope>
    <source>
        <strain evidence="9 10">FSL H8-0485</strain>
    </source>
</reference>
<evidence type="ECO:0000256" key="7">
    <source>
        <dbReference type="SAM" id="Phobius"/>
    </source>
</evidence>
<comment type="subcellular location">
    <subcellularLocation>
        <location evidence="1">Cell membrane</location>
        <topology evidence="1">Multi-pass membrane protein</topology>
    </subcellularLocation>
</comment>
<evidence type="ECO:0000256" key="2">
    <source>
        <dbReference type="ARBA" id="ARBA00006683"/>
    </source>
</evidence>